<feature type="transmembrane region" description="Helical" evidence="7">
    <location>
        <begin position="85"/>
        <end position="104"/>
    </location>
</feature>
<name>A0ABP1PSH7_9HEXA</name>
<evidence type="ECO:0000313" key="8">
    <source>
        <dbReference type="EMBL" id="CAL8072714.1"/>
    </source>
</evidence>
<gene>
    <name evidence="8" type="ORF">ODALV1_LOCUS2289</name>
</gene>
<feature type="transmembrane region" description="Helical" evidence="7">
    <location>
        <begin position="174"/>
        <end position="196"/>
    </location>
</feature>
<dbReference type="Pfam" id="PF07856">
    <property type="entry name" value="Orai-1"/>
    <property type="match status" value="1"/>
</dbReference>
<keyword evidence="3 7" id="KW-0812">Transmembrane</keyword>
<evidence type="ECO:0000256" key="6">
    <source>
        <dbReference type="SAM" id="MobiDB-lite"/>
    </source>
</evidence>
<accession>A0ABP1PSH7</accession>
<feature type="region of interest" description="Disordered" evidence="6">
    <location>
        <begin position="1"/>
        <end position="39"/>
    </location>
</feature>
<reference evidence="8 9" key="1">
    <citation type="submission" date="2024-08" db="EMBL/GenBank/DDBJ databases">
        <authorList>
            <person name="Cucini C."/>
            <person name="Frati F."/>
        </authorList>
    </citation>
    <scope>NUCLEOTIDE SEQUENCE [LARGE SCALE GENOMIC DNA]</scope>
</reference>
<dbReference type="PANTHER" id="PTHR31501:SF7">
    <property type="entry name" value="CALCIUM RELEASE-ACTIVATED CALCIUM CHANNEL PROTEIN 1"/>
    <property type="match status" value="1"/>
</dbReference>
<dbReference type="PANTHER" id="PTHR31501">
    <property type="entry name" value="CALCIUM RELEASE-ACTIVATED CALCIUM CHANNEL PROTEIN 1"/>
    <property type="match status" value="1"/>
</dbReference>
<comment type="caution">
    <text evidence="8">The sequence shown here is derived from an EMBL/GenBank/DDBJ whole genome shotgun (WGS) entry which is preliminary data.</text>
</comment>
<dbReference type="InterPro" id="IPR038350">
    <property type="entry name" value="Orai_sf"/>
</dbReference>
<evidence type="ECO:0008006" key="10">
    <source>
        <dbReference type="Google" id="ProtNLM"/>
    </source>
</evidence>
<keyword evidence="5 7" id="KW-0472">Membrane</keyword>
<feature type="compositionally biased region" description="Pro residues" evidence="6">
    <location>
        <begin position="11"/>
        <end position="22"/>
    </location>
</feature>
<keyword evidence="4 7" id="KW-1133">Transmembrane helix</keyword>
<proteinExistence type="inferred from homology"/>
<evidence type="ECO:0000313" key="9">
    <source>
        <dbReference type="Proteomes" id="UP001642540"/>
    </source>
</evidence>
<evidence type="ECO:0000256" key="3">
    <source>
        <dbReference type="ARBA" id="ARBA00022692"/>
    </source>
</evidence>
<evidence type="ECO:0000256" key="1">
    <source>
        <dbReference type="ARBA" id="ARBA00004141"/>
    </source>
</evidence>
<dbReference type="EMBL" id="CAXLJM020000007">
    <property type="protein sequence ID" value="CAL8072714.1"/>
    <property type="molecule type" value="Genomic_DNA"/>
</dbReference>
<feature type="transmembrane region" description="Helical" evidence="7">
    <location>
        <begin position="202"/>
        <end position="226"/>
    </location>
</feature>
<evidence type="ECO:0000256" key="7">
    <source>
        <dbReference type="SAM" id="Phobius"/>
    </source>
</evidence>
<keyword evidence="9" id="KW-1185">Reference proteome</keyword>
<dbReference type="InterPro" id="IPR012446">
    <property type="entry name" value="CRAC_channel"/>
</dbReference>
<comment type="similarity">
    <text evidence="2">Belongs to the Orai family.</text>
</comment>
<dbReference type="Gene3D" id="1.20.140.140">
    <property type="entry name" value="Calcium release-activated calcium channel protein Orai"/>
    <property type="match status" value="1"/>
</dbReference>
<evidence type="ECO:0000256" key="2">
    <source>
        <dbReference type="ARBA" id="ARBA00008062"/>
    </source>
</evidence>
<protein>
    <recommendedName>
        <fullName evidence="10">Calcium release-activated calcium channel protein 1</fullName>
    </recommendedName>
</protein>
<evidence type="ECO:0000256" key="5">
    <source>
        <dbReference type="ARBA" id="ARBA00023136"/>
    </source>
</evidence>
<comment type="subcellular location">
    <subcellularLocation>
        <location evidence="1">Membrane</location>
        <topology evidence="1">Multi-pass membrane protein</topology>
    </subcellularLocation>
</comment>
<feature type="transmembrane region" description="Helical" evidence="7">
    <location>
        <begin position="116"/>
        <end position="142"/>
    </location>
</feature>
<dbReference type="Proteomes" id="UP001642540">
    <property type="component" value="Unassembled WGS sequence"/>
</dbReference>
<evidence type="ECO:0000256" key="4">
    <source>
        <dbReference type="ARBA" id="ARBA00022989"/>
    </source>
</evidence>
<organism evidence="8 9">
    <name type="scientific">Orchesella dallaii</name>
    <dbReference type="NCBI Taxonomy" id="48710"/>
    <lineage>
        <taxon>Eukaryota</taxon>
        <taxon>Metazoa</taxon>
        <taxon>Ecdysozoa</taxon>
        <taxon>Arthropoda</taxon>
        <taxon>Hexapoda</taxon>
        <taxon>Collembola</taxon>
        <taxon>Entomobryomorpha</taxon>
        <taxon>Entomobryoidea</taxon>
        <taxon>Orchesellidae</taxon>
        <taxon>Orchesellinae</taxon>
        <taxon>Orchesella</taxon>
    </lineage>
</organism>
<sequence length="260" mass="29333">MPRLESLNLPPISPQDSPPPSPATTVRGPRSVSWSIPSRSARPSISLPIIRIDKAESNRDELPREDPNDPDMLDWRRLHLSKAKLSGITEMAAVMAGFSVVATVELQINDDAHPVLLTAFTVTTALLVCTTMMAIMISTCILPHIQVIAEMSPNSKANESPHDLMMWYIDLSWVLANTVSIFLFTLDVIILCWIKFTYFSETASWCATIILSFVLFGVTFFGIVFYRRIVKQQYVLSDRKYQELEDMRRQLEISATILNV</sequence>